<dbReference type="AlphaFoldDB" id="A0A0D0C8J0"/>
<protein>
    <recommendedName>
        <fullName evidence="3">F-box domain-containing protein</fullName>
    </recommendedName>
</protein>
<reference evidence="1 2" key="1">
    <citation type="submission" date="2014-04" db="EMBL/GenBank/DDBJ databases">
        <title>Evolutionary Origins and Diversification of the Mycorrhizal Mutualists.</title>
        <authorList>
            <consortium name="DOE Joint Genome Institute"/>
            <consortium name="Mycorrhizal Genomics Consortium"/>
            <person name="Kohler A."/>
            <person name="Kuo A."/>
            <person name="Nagy L.G."/>
            <person name="Floudas D."/>
            <person name="Copeland A."/>
            <person name="Barry K.W."/>
            <person name="Cichocki N."/>
            <person name="Veneault-Fourrey C."/>
            <person name="LaButti K."/>
            <person name="Lindquist E.A."/>
            <person name="Lipzen A."/>
            <person name="Lundell T."/>
            <person name="Morin E."/>
            <person name="Murat C."/>
            <person name="Riley R."/>
            <person name="Ohm R."/>
            <person name="Sun H."/>
            <person name="Tunlid A."/>
            <person name="Henrissat B."/>
            <person name="Grigoriev I.V."/>
            <person name="Hibbett D.S."/>
            <person name="Martin F."/>
        </authorList>
    </citation>
    <scope>NUCLEOTIDE SEQUENCE [LARGE SCALE GENOMIC DNA]</scope>
    <source>
        <strain evidence="1 2">FD-317 M1</strain>
    </source>
</reference>
<dbReference type="OrthoDB" id="3256662at2759"/>
<gene>
    <name evidence="1" type="ORF">GYMLUDRAFT_45110</name>
</gene>
<dbReference type="HOGENOM" id="CLU_105940_0_0_1"/>
<evidence type="ECO:0000313" key="1">
    <source>
        <dbReference type="EMBL" id="KIK58819.1"/>
    </source>
</evidence>
<dbReference type="SUPFAM" id="SSF52047">
    <property type="entry name" value="RNI-like"/>
    <property type="match status" value="1"/>
</dbReference>
<organism evidence="1 2">
    <name type="scientific">Collybiopsis luxurians FD-317 M1</name>
    <dbReference type="NCBI Taxonomy" id="944289"/>
    <lineage>
        <taxon>Eukaryota</taxon>
        <taxon>Fungi</taxon>
        <taxon>Dikarya</taxon>
        <taxon>Basidiomycota</taxon>
        <taxon>Agaricomycotina</taxon>
        <taxon>Agaricomycetes</taxon>
        <taxon>Agaricomycetidae</taxon>
        <taxon>Agaricales</taxon>
        <taxon>Marasmiineae</taxon>
        <taxon>Omphalotaceae</taxon>
        <taxon>Collybiopsis</taxon>
        <taxon>Collybiopsis luxurians</taxon>
    </lineage>
</organism>
<evidence type="ECO:0008006" key="3">
    <source>
        <dbReference type="Google" id="ProtNLM"/>
    </source>
</evidence>
<proteinExistence type="predicted"/>
<dbReference type="EMBL" id="KN834783">
    <property type="protein sequence ID" value="KIK58819.1"/>
    <property type="molecule type" value="Genomic_DNA"/>
</dbReference>
<accession>A0A0D0C8J0</accession>
<sequence>MYSYPIRCSGHRTLSEIPLEIYSAIFAYFKPHNSSASMSRFDPVTRRRIRDLCSLSLVCRLFRLETRRFIFTSIIFRPEVDEQAITRARESRTYHSFLKTLDPIQIPEYLVSQVQRCVFLDWHDFYLSIQCEHAKTFLTKRGEALSLMINLTSVTFYNTLITPQILAALQDVPSLKTLSIEQCEIPRKLKLRKFMPKLRSLVSLRWLTRDSTGQFTVNFRQTQFTCFS</sequence>
<dbReference type="Proteomes" id="UP000053593">
    <property type="component" value="Unassembled WGS sequence"/>
</dbReference>
<keyword evidence="2" id="KW-1185">Reference proteome</keyword>
<name>A0A0D0C8J0_9AGAR</name>
<evidence type="ECO:0000313" key="2">
    <source>
        <dbReference type="Proteomes" id="UP000053593"/>
    </source>
</evidence>